<evidence type="ECO:0000313" key="1">
    <source>
        <dbReference type="EMBL" id="PJE57417.1"/>
    </source>
</evidence>
<protein>
    <submittedName>
        <fullName evidence="1">Uncharacterized protein</fullName>
    </submittedName>
</protein>
<organism evidence="1 2">
    <name type="scientific">Candidatus Portnoybacteria bacterium CG10_big_fil_rev_8_21_14_0_10_38_18</name>
    <dbReference type="NCBI Taxonomy" id="1974813"/>
    <lineage>
        <taxon>Bacteria</taxon>
        <taxon>Candidatus Portnoyibacteriota</taxon>
    </lineage>
</organism>
<accession>A0A2M8KBX0</accession>
<comment type="caution">
    <text evidence="1">The sequence shown here is derived from an EMBL/GenBank/DDBJ whole genome shotgun (WGS) entry which is preliminary data.</text>
</comment>
<dbReference type="EMBL" id="PFDX01000026">
    <property type="protein sequence ID" value="PJE57417.1"/>
    <property type="molecule type" value="Genomic_DNA"/>
</dbReference>
<proteinExistence type="predicted"/>
<evidence type="ECO:0000313" key="2">
    <source>
        <dbReference type="Proteomes" id="UP000231648"/>
    </source>
</evidence>
<dbReference type="Proteomes" id="UP000231648">
    <property type="component" value="Unassembled WGS sequence"/>
</dbReference>
<dbReference type="AlphaFoldDB" id="A0A2M8KBX0"/>
<sequence>MENFEKIEKPVTGGVEAEEPIADLETNEAILKKWGKEGLNAEIIGLLDNDFEEKLSKDGKFILSADSFTSSKEFVRDTYHEFKKFDAKNWGDKLDEVKNNLRKIILTFTFNDLEINPEKPIIIREEKEKEGDKEIIRKYFATNRPGIVLASDKTDWWLERKGS</sequence>
<reference evidence="2" key="1">
    <citation type="submission" date="2017-09" db="EMBL/GenBank/DDBJ databases">
        <title>Depth-based differentiation of microbial function through sediment-hosted aquifers and enrichment of novel symbionts in the deep terrestrial subsurface.</title>
        <authorList>
            <person name="Probst A.J."/>
            <person name="Ladd B."/>
            <person name="Jarett J.K."/>
            <person name="Geller-Mcgrath D.E."/>
            <person name="Sieber C.M.K."/>
            <person name="Emerson J.B."/>
            <person name="Anantharaman K."/>
            <person name="Thomas B.C."/>
            <person name="Malmstrom R."/>
            <person name="Stieglmeier M."/>
            <person name="Klingl A."/>
            <person name="Woyke T."/>
            <person name="Ryan C.M."/>
            <person name="Banfield J.F."/>
        </authorList>
    </citation>
    <scope>NUCLEOTIDE SEQUENCE [LARGE SCALE GENOMIC DNA]</scope>
</reference>
<name>A0A2M8KBX0_9BACT</name>
<gene>
    <name evidence="1" type="ORF">COU82_02090</name>
</gene>